<keyword evidence="5" id="KW-1185">Reference proteome</keyword>
<dbReference type="PANTHER" id="PTHR32089:SF112">
    <property type="entry name" value="LYSOZYME-LIKE PROTEIN-RELATED"/>
    <property type="match status" value="1"/>
</dbReference>
<dbReference type="Gene3D" id="1.10.287.950">
    <property type="entry name" value="Methyl-accepting chemotaxis protein"/>
    <property type="match status" value="1"/>
</dbReference>
<sequence length="347" mass="37572">MIKMLRNGNLDIEALEIKDVIDIKTLQMFQDNFAIGMNIASVTVDKNGTPVTEESSYTKFCMDFTHSTKVGDDRCAESHRKAGEVAAQTGKPYVFTCHAGLIDFAAPIMVEGHLLGTILGGQILTSDPGEEKFRKTAIEIGVDPEGYVNASKEVYKTEEKNVTAAAEVLYIVTNALSKTGYEQLRLSHMSQELSENVTQIAATMEELTASSVEVTSNQHSLSEEILNVKKVSNEINSILDSIKSIADETKMLGLNAAIEAARVGEAGRGFGVVATEIRTLSMNSKDTAIKIEELTKSIEVSVDSTIKTSNATLLTTEQQTAAIEEATASIMEMTILADNLNSMTNTK</sequence>
<dbReference type="RefSeq" id="WP_194701388.1">
    <property type="nucleotide sequence ID" value="NZ_JADKNH010000004.1"/>
</dbReference>
<evidence type="ECO:0000259" key="3">
    <source>
        <dbReference type="PROSITE" id="PS50111"/>
    </source>
</evidence>
<dbReference type="Proteomes" id="UP000614200">
    <property type="component" value="Unassembled WGS sequence"/>
</dbReference>
<evidence type="ECO:0000313" key="5">
    <source>
        <dbReference type="Proteomes" id="UP000614200"/>
    </source>
</evidence>
<evidence type="ECO:0000256" key="2">
    <source>
        <dbReference type="PROSITE-ProRule" id="PRU00284"/>
    </source>
</evidence>
<dbReference type="PROSITE" id="PS50111">
    <property type="entry name" value="CHEMOTAXIS_TRANSDUC_2"/>
    <property type="match status" value="1"/>
</dbReference>
<feature type="domain" description="Methyl-accepting transducer" evidence="3">
    <location>
        <begin position="185"/>
        <end position="347"/>
    </location>
</feature>
<dbReference type="SUPFAM" id="SSF58104">
    <property type="entry name" value="Methyl-accepting chemotaxis protein (MCP) signaling domain"/>
    <property type="match status" value="1"/>
</dbReference>
<dbReference type="InterPro" id="IPR004089">
    <property type="entry name" value="MCPsignal_dom"/>
</dbReference>
<proteinExistence type="predicted"/>
<name>A0ABR9ZRS7_9FIRM</name>
<accession>A0ABR9ZRS7</accession>
<dbReference type="SMART" id="SM00283">
    <property type="entry name" value="MA"/>
    <property type="match status" value="1"/>
</dbReference>
<evidence type="ECO:0000313" key="4">
    <source>
        <dbReference type="EMBL" id="MBF4693160.1"/>
    </source>
</evidence>
<dbReference type="PANTHER" id="PTHR32089">
    <property type="entry name" value="METHYL-ACCEPTING CHEMOTAXIS PROTEIN MCPB"/>
    <property type="match status" value="1"/>
</dbReference>
<keyword evidence="1 2" id="KW-0807">Transducer</keyword>
<dbReference type="InterPro" id="IPR018771">
    <property type="entry name" value="PocR_dom"/>
</dbReference>
<reference evidence="4 5" key="1">
    <citation type="submission" date="2020-11" db="EMBL/GenBank/DDBJ databases">
        <title>Fusibacter basophilias sp. nov.</title>
        <authorList>
            <person name="Qiu D."/>
        </authorList>
    </citation>
    <scope>NUCLEOTIDE SEQUENCE [LARGE SCALE GENOMIC DNA]</scope>
    <source>
        <strain evidence="4 5">Q10-2</strain>
    </source>
</reference>
<comment type="caution">
    <text evidence="4">The sequence shown here is derived from an EMBL/GenBank/DDBJ whole genome shotgun (WGS) entry which is preliminary data.</text>
</comment>
<organism evidence="4 5">
    <name type="scientific">Fusibacter ferrireducens</name>
    <dbReference type="NCBI Taxonomy" id="2785058"/>
    <lineage>
        <taxon>Bacteria</taxon>
        <taxon>Bacillati</taxon>
        <taxon>Bacillota</taxon>
        <taxon>Clostridia</taxon>
        <taxon>Eubacteriales</taxon>
        <taxon>Eubacteriales Family XII. Incertae Sedis</taxon>
        <taxon>Fusibacter</taxon>
    </lineage>
</organism>
<dbReference type="Pfam" id="PF00015">
    <property type="entry name" value="MCPsignal"/>
    <property type="match status" value="1"/>
</dbReference>
<protein>
    <submittedName>
        <fullName evidence="4">PocR ligand-binding domain-containing protein</fullName>
    </submittedName>
</protein>
<dbReference type="EMBL" id="JADKNH010000004">
    <property type="protein sequence ID" value="MBF4693160.1"/>
    <property type="molecule type" value="Genomic_DNA"/>
</dbReference>
<evidence type="ECO:0000256" key="1">
    <source>
        <dbReference type="ARBA" id="ARBA00023224"/>
    </source>
</evidence>
<dbReference type="Pfam" id="PF10114">
    <property type="entry name" value="PocR"/>
    <property type="match status" value="1"/>
</dbReference>
<gene>
    <name evidence="4" type="ORF">ISU02_08510</name>
</gene>